<keyword evidence="2" id="KW-1185">Reference proteome</keyword>
<dbReference type="Proteomes" id="UP000267250">
    <property type="component" value="Chromosome"/>
</dbReference>
<dbReference type="EMBL" id="CP016379">
    <property type="protein sequence ID" value="AZR72597.1"/>
    <property type="molecule type" value="Genomic_DNA"/>
</dbReference>
<protein>
    <recommendedName>
        <fullName evidence="3">t-SNARE coiled-coil homology domain-containing protein</fullName>
    </recommendedName>
</protein>
<dbReference type="RefSeq" id="WP_127015925.1">
    <property type="nucleotide sequence ID" value="NZ_CP016379.1"/>
</dbReference>
<gene>
    <name evidence="1" type="ORF">BBF96_03860</name>
</gene>
<accession>A0A3Q9HPI0</accession>
<evidence type="ECO:0000313" key="1">
    <source>
        <dbReference type="EMBL" id="AZR72597.1"/>
    </source>
</evidence>
<dbReference type="AlphaFoldDB" id="A0A3Q9HPI0"/>
<proteinExistence type="predicted"/>
<dbReference type="KEGG" id="aft:BBF96_03860"/>
<organism evidence="1 2">
    <name type="scientific">Anoxybacter fermentans</name>
    <dbReference type="NCBI Taxonomy" id="1323375"/>
    <lineage>
        <taxon>Bacteria</taxon>
        <taxon>Bacillati</taxon>
        <taxon>Bacillota</taxon>
        <taxon>Clostridia</taxon>
        <taxon>Halanaerobiales</taxon>
        <taxon>Anoxybacter</taxon>
    </lineage>
</organism>
<name>A0A3Q9HPI0_9FIRM</name>
<evidence type="ECO:0000313" key="2">
    <source>
        <dbReference type="Proteomes" id="UP000267250"/>
    </source>
</evidence>
<reference evidence="1 2" key="1">
    <citation type="submission" date="2016-07" db="EMBL/GenBank/DDBJ databases">
        <title>Genome and transcriptome analysis of iron-reducing fermentative bacteria Anoxybacter fermentans.</title>
        <authorList>
            <person name="Zeng X."/>
            <person name="Shao Z."/>
        </authorList>
    </citation>
    <scope>NUCLEOTIDE SEQUENCE [LARGE SCALE GENOMIC DNA]</scope>
    <source>
        <strain evidence="1 2">DY22613</strain>
    </source>
</reference>
<dbReference type="OrthoDB" id="1716019at2"/>
<sequence>MYSKIEKLEANQVTIQADIKELKINQEHIAKKIDAIADQVASLTEFKTETINRLDKIADDLDFIKHKGLQNKKEIFLLKKNFKSSLRPFVSTVSV</sequence>
<evidence type="ECO:0008006" key="3">
    <source>
        <dbReference type="Google" id="ProtNLM"/>
    </source>
</evidence>